<dbReference type="InterPro" id="IPR016161">
    <property type="entry name" value="Ald_DH/histidinol_DH"/>
</dbReference>
<protein>
    <submittedName>
        <fullName evidence="4">Uncharacterized protein</fullName>
    </submittedName>
</protein>
<dbReference type="PANTHER" id="PTHR43521:SF1">
    <property type="entry name" value="ALPHA-AMINOADIPIC SEMIALDEHYDE DEHYDROGENASE"/>
    <property type="match status" value="1"/>
</dbReference>
<dbReference type="InterPro" id="IPR044638">
    <property type="entry name" value="ALDH7A1-like"/>
</dbReference>
<reference evidence="4 5" key="1">
    <citation type="submission" date="2020-08" db="EMBL/GenBank/DDBJ databases">
        <title>Plant Genome Project.</title>
        <authorList>
            <person name="Zhang R.-G."/>
        </authorList>
    </citation>
    <scope>NUCLEOTIDE SEQUENCE [LARGE SCALE GENOMIC DNA]</scope>
    <source>
        <tissue evidence="4">Rhizome</tissue>
    </source>
</reference>
<dbReference type="EMBL" id="JACMSC010000002">
    <property type="protein sequence ID" value="KAG6533607.1"/>
    <property type="molecule type" value="Genomic_DNA"/>
</dbReference>
<organism evidence="4 5">
    <name type="scientific">Zingiber officinale</name>
    <name type="common">Ginger</name>
    <name type="synonym">Amomum zingiber</name>
    <dbReference type="NCBI Taxonomy" id="94328"/>
    <lineage>
        <taxon>Eukaryota</taxon>
        <taxon>Viridiplantae</taxon>
        <taxon>Streptophyta</taxon>
        <taxon>Embryophyta</taxon>
        <taxon>Tracheophyta</taxon>
        <taxon>Spermatophyta</taxon>
        <taxon>Magnoliopsida</taxon>
        <taxon>Liliopsida</taxon>
        <taxon>Zingiberales</taxon>
        <taxon>Zingiberaceae</taxon>
        <taxon>Zingiber</taxon>
    </lineage>
</organism>
<evidence type="ECO:0000256" key="2">
    <source>
        <dbReference type="ARBA" id="ARBA00023002"/>
    </source>
</evidence>
<comment type="similarity">
    <text evidence="1">Belongs to the aldehyde dehydrogenase family.</text>
</comment>
<proteinExistence type="inferred from homology"/>
<keyword evidence="2" id="KW-0560">Oxidoreductase</keyword>
<dbReference type="Proteomes" id="UP000734854">
    <property type="component" value="Unassembled WGS sequence"/>
</dbReference>
<evidence type="ECO:0000256" key="3">
    <source>
        <dbReference type="ARBA" id="ARBA00023027"/>
    </source>
</evidence>
<sequence>MGGFGRKAYEFLSELGLDPRNPGCFVNGAWRGSGPVVGSRNPTNNQASTFSPSMRKGVPFSRLIFFVHVIWGIPAPQRGEIVRQIDEALRTKLYYLGRLVSLEMGKILPEGIGEVQVCSALVQLIEVRPSFLECLFRYFEGEWRYLKLQLNSSGMDDYRSNNYMLCGTASEPHGCDWEVLRRRTIKKTLGFK</sequence>
<dbReference type="GO" id="GO:0004029">
    <property type="term" value="F:aldehyde dehydrogenase (NAD+) activity"/>
    <property type="evidence" value="ECO:0007669"/>
    <property type="project" value="InterPro"/>
</dbReference>
<dbReference type="PANTHER" id="PTHR43521">
    <property type="entry name" value="ALPHA-AMINOADIPIC SEMIALDEHYDE DEHYDROGENASE"/>
    <property type="match status" value="1"/>
</dbReference>
<evidence type="ECO:0000256" key="1">
    <source>
        <dbReference type="ARBA" id="ARBA00009986"/>
    </source>
</evidence>
<accession>A0A8J5LWI2</accession>
<keyword evidence="3" id="KW-0520">NAD</keyword>
<comment type="caution">
    <text evidence="4">The sequence shown here is derived from an EMBL/GenBank/DDBJ whole genome shotgun (WGS) entry which is preliminary data.</text>
</comment>
<evidence type="ECO:0000313" key="5">
    <source>
        <dbReference type="Proteomes" id="UP000734854"/>
    </source>
</evidence>
<gene>
    <name evidence="4" type="ORF">ZIOFF_007482</name>
</gene>
<dbReference type="InterPro" id="IPR016162">
    <property type="entry name" value="Ald_DH_N"/>
</dbReference>
<keyword evidence="5" id="KW-1185">Reference proteome</keyword>
<dbReference type="AlphaFoldDB" id="A0A8J5LWI2"/>
<name>A0A8J5LWI2_ZINOF</name>
<dbReference type="Gene3D" id="3.40.605.10">
    <property type="entry name" value="Aldehyde Dehydrogenase, Chain A, domain 1"/>
    <property type="match status" value="1"/>
</dbReference>
<evidence type="ECO:0000313" key="4">
    <source>
        <dbReference type="EMBL" id="KAG6533607.1"/>
    </source>
</evidence>
<dbReference type="SUPFAM" id="SSF53720">
    <property type="entry name" value="ALDH-like"/>
    <property type="match status" value="1"/>
</dbReference>